<evidence type="ECO:0000313" key="1">
    <source>
        <dbReference type="EMBL" id="REF26089.1"/>
    </source>
</evidence>
<proteinExistence type="predicted"/>
<evidence type="ECO:0000313" key="2">
    <source>
        <dbReference type="Proteomes" id="UP000256294"/>
    </source>
</evidence>
<dbReference type="EMBL" id="QTUB01000001">
    <property type="protein sequence ID" value="REF26089.1"/>
    <property type="molecule type" value="Genomic_DNA"/>
</dbReference>
<organism evidence="1 2">
    <name type="scientific">Xenorhabdus cabanillasii</name>
    <dbReference type="NCBI Taxonomy" id="351673"/>
    <lineage>
        <taxon>Bacteria</taxon>
        <taxon>Pseudomonadati</taxon>
        <taxon>Pseudomonadota</taxon>
        <taxon>Gammaproteobacteria</taxon>
        <taxon>Enterobacterales</taxon>
        <taxon>Morganellaceae</taxon>
        <taxon>Xenorhabdus</taxon>
    </lineage>
</organism>
<keyword evidence="2" id="KW-1185">Reference proteome</keyword>
<name>A0A3D9U9G2_9GAMM</name>
<dbReference type="Proteomes" id="UP000256294">
    <property type="component" value="Unassembled WGS sequence"/>
</dbReference>
<gene>
    <name evidence="1" type="ORF">BDD26_0672</name>
</gene>
<accession>A0A3D9U9G2</accession>
<protein>
    <submittedName>
        <fullName evidence="1">Uncharacterized protein</fullName>
    </submittedName>
</protein>
<dbReference type="AlphaFoldDB" id="A0A3D9U9G2"/>
<dbReference type="RefSeq" id="WP_115825536.1">
    <property type="nucleotide sequence ID" value="NZ_QTUB01000001.1"/>
</dbReference>
<sequence length="65" mass="7680">MNKNNTEISDIPSIKKYISVVLLRESKENRFNEDLDWTIDKIEAELAKKKLSLSLLEKIFYVNHI</sequence>
<reference evidence="1 2" key="1">
    <citation type="submission" date="2018-08" db="EMBL/GenBank/DDBJ databases">
        <title>Genomic Encyclopedia of Archaeal and Bacterial Type Strains, Phase II (KMG-II): from individual species to whole genera.</title>
        <authorList>
            <person name="Goeker M."/>
        </authorList>
    </citation>
    <scope>NUCLEOTIDE SEQUENCE [LARGE SCALE GENOMIC DNA]</scope>
    <source>
        <strain evidence="1 2">DSM 17905</strain>
    </source>
</reference>
<comment type="caution">
    <text evidence="1">The sequence shown here is derived from an EMBL/GenBank/DDBJ whole genome shotgun (WGS) entry which is preliminary data.</text>
</comment>